<name>A0ABD0WYN0_UMBPY</name>
<keyword evidence="2" id="KW-1185">Reference proteome</keyword>
<protein>
    <submittedName>
        <fullName evidence="1">Uncharacterized protein</fullName>
    </submittedName>
</protein>
<proteinExistence type="predicted"/>
<evidence type="ECO:0000313" key="1">
    <source>
        <dbReference type="EMBL" id="KAL0985516.1"/>
    </source>
</evidence>
<dbReference type="AlphaFoldDB" id="A0ABD0WYN0"/>
<comment type="caution">
    <text evidence="1">The sequence shown here is derived from an EMBL/GenBank/DDBJ whole genome shotgun (WGS) entry which is preliminary data.</text>
</comment>
<gene>
    <name evidence="1" type="ORF">UPYG_G00157900</name>
</gene>
<dbReference type="Proteomes" id="UP001557470">
    <property type="component" value="Unassembled WGS sequence"/>
</dbReference>
<accession>A0ABD0WYN0</accession>
<sequence>MARAPCGTEPNTVCYYASQTGETEHFHCLSLSLATPSPDVELGQHGGLAHIDAEQVFRAVLPCLGMEGWRRLQTG</sequence>
<reference evidence="1 2" key="1">
    <citation type="submission" date="2024-06" db="EMBL/GenBank/DDBJ databases">
        <authorList>
            <person name="Pan Q."/>
            <person name="Wen M."/>
            <person name="Jouanno E."/>
            <person name="Zahm M."/>
            <person name="Klopp C."/>
            <person name="Cabau C."/>
            <person name="Louis A."/>
            <person name="Berthelot C."/>
            <person name="Parey E."/>
            <person name="Roest Crollius H."/>
            <person name="Montfort J."/>
            <person name="Robinson-Rechavi M."/>
            <person name="Bouchez O."/>
            <person name="Lampietro C."/>
            <person name="Lopez Roques C."/>
            <person name="Donnadieu C."/>
            <person name="Postlethwait J."/>
            <person name="Bobe J."/>
            <person name="Verreycken H."/>
            <person name="Guiguen Y."/>
        </authorList>
    </citation>
    <scope>NUCLEOTIDE SEQUENCE [LARGE SCALE GENOMIC DNA]</scope>
    <source>
        <strain evidence="1">Up_M1</strain>
        <tissue evidence="1">Testis</tissue>
    </source>
</reference>
<dbReference type="EMBL" id="JAGEUA010000004">
    <property type="protein sequence ID" value="KAL0985516.1"/>
    <property type="molecule type" value="Genomic_DNA"/>
</dbReference>
<evidence type="ECO:0000313" key="2">
    <source>
        <dbReference type="Proteomes" id="UP001557470"/>
    </source>
</evidence>
<organism evidence="1 2">
    <name type="scientific">Umbra pygmaea</name>
    <name type="common">Eastern mudminnow</name>
    <dbReference type="NCBI Taxonomy" id="75934"/>
    <lineage>
        <taxon>Eukaryota</taxon>
        <taxon>Metazoa</taxon>
        <taxon>Chordata</taxon>
        <taxon>Craniata</taxon>
        <taxon>Vertebrata</taxon>
        <taxon>Euteleostomi</taxon>
        <taxon>Actinopterygii</taxon>
        <taxon>Neopterygii</taxon>
        <taxon>Teleostei</taxon>
        <taxon>Protacanthopterygii</taxon>
        <taxon>Esociformes</taxon>
        <taxon>Umbridae</taxon>
        <taxon>Umbra</taxon>
    </lineage>
</organism>